<accession>A0AA40B5K6</accession>
<comment type="caution">
    <text evidence="2">The sequence shown here is derived from an EMBL/GenBank/DDBJ whole genome shotgun (WGS) entry which is preliminary data.</text>
</comment>
<dbReference type="EMBL" id="JAUIRO010000002">
    <property type="protein sequence ID" value="KAK0728100.1"/>
    <property type="molecule type" value="Genomic_DNA"/>
</dbReference>
<evidence type="ECO:0000313" key="2">
    <source>
        <dbReference type="EMBL" id="KAK0728100.1"/>
    </source>
</evidence>
<dbReference type="Proteomes" id="UP001172101">
    <property type="component" value="Unassembled WGS sequence"/>
</dbReference>
<organism evidence="2 3">
    <name type="scientific">Lasiosphaeria miniovina</name>
    <dbReference type="NCBI Taxonomy" id="1954250"/>
    <lineage>
        <taxon>Eukaryota</taxon>
        <taxon>Fungi</taxon>
        <taxon>Dikarya</taxon>
        <taxon>Ascomycota</taxon>
        <taxon>Pezizomycotina</taxon>
        <taxon>Sordariomycetes</taxon>
        <taxon>Sordariomycetidae</taxon>
        <taxon>Sordariales</taxon>
        <taxon>Lasiosphaeriaceae</taxon>
        <taxon>Lasiosphaeria</taxon>
    </lineage>
</organism>
<dbReference type="GeneID" id="85316762"/>
<dbReference type="RefSeq" id="XP_060300955.1">
    <property type="nucleotide sequence ID" value="XM_060433491.1"/>
</dbReference>
<reference evidence="2" key="1">
    <citation type="submission" date="2023-06" db="EMBL/GenBank/DDBJ databases">
        <title>Genome-scale phylogeny and comparative genomics of the fungal order Sordariales.</title>
        <authorList>
            <consortium name="Lawrence Berkeley National Laboratory"/>
            <person name="Hensen N."/>
            <person name="Bonometti L."/>
            <person name="Westerberg I."/>
            <person name="Brannstrom I.O."/>
            <person name="Guillou S."/>
            <person name="Cros-Aarteil S."/>
            <person name="Calhoun S."/>
            <person name="Haridas S."/>
            <person name="Kuo A."/>
            <person name="Mondo S."/>
            <person name="Pangilinan J."/>
            <person name="Riley R."/>
            <person name="LaButti K."/>
            <person name="Andreopoulos B."/>
            <person name="Lipzen A."/>
            <person name="Chen C."/>
            <person name="Yanf M."/>
            <person name="Daum C."/>
            <person name="Ng V."/>
            <person name="Clum A."/>
            <person name="Steindorff A."/>
            <person name="Ohm R."/>
            <person name="Martin F."/>
            <person name="Silar P."/>
            <person name="Natvig D."/>
            <person name="Lalanne C."/>
            <person name="Gautier V."/>
            <person name="Ament-velasquez S.L."/>
            <person name="Kruys A."/>
            <person name="Hutchinson M.I."/>
            <person name="Powell A.J."/>
            <person name="Barry K."/>
            <person name="Miller A.N."/>
            <person name="Grigoriev I.V."/>
            <person name="Debuchy R."/>
            <person name="Gladieux P."/>
            <person name="Thoren M.H."/>
            <person name="Johannesson H."/>
        </authorList>
    </citation>
    <scope>NUCLEOTIDE SEQUENCE</scope>
    <source>
        <strain evidence="2">SMH2392-1A</strain>
    </source>
</reference>
<proteinExistence type="predicted"/>
<protein>
    <submittedName>
        <fullName evidence="2">Uncharacterized protein</fullName>
    </submittedName>
</protein>
<gene>
    <name evidence="2" type="ORF">B0T26DRAFT_157996</name>
</gene>
<feature type="region of interest" description="Disordered" evidence="1">
    <location>
        <begin position="246"/>
        <end position="280"/>
    </location>
</feature>
<name>A0AA40B5K6_9PEZI</name>
<evidence type="ECO:0000256" key="1">
    <source>
        <dbReference type="SAM" id="MobiDB-lite"/>
    </source>
</evidence>
<dbReference type="AlphaFoldDB" id="A0AA40B5K6"/>
<evidence type="ECO:0000313" key="3">
    <source>
        <dbReference type="Proteomes" id="UP001172101"/>
    </source>
</evidence>
<feature type="compositionally biased region" description="Polar residues" evidence="1">
    <location>
        <begin position="254"/>
        <end position="267"/>
    </location>
</feature>
<feature type="compositionally biased region" description="Basic residues" evidence="1">
    <location>
        <begin position="268"/>
        <end position="280"/>
    </location>
</feature>
<sequence>MASVNFPNPCAGAPSEGSHDWAGPTFWWVFREPKNCKDGGPTNVAVAAHQNSHHHYERYGAVSLEPDDHFISFLYTRGKCHQHTVPNGSSKIGVNPGNGIGRIFHGEVDPSSDNNWPLQAANKASSLVEAEREGLLSRHDAFASVRTYVHTRAQQGVHHNVHPYYTAYIEPSVVCCGSSDWTVPLTRRSLCHTSAHRLASHQNAVVGDVSSSATPDSVQSVEHRSLRLWSLTRRSITAPNHLCTSPFARRRASSPETMNQLENQNRGRTLRRGKAVRQQP</sequence>
<keyword evidence="3" id="KW-1185">Reference proteome</keyword>